<protein>
    <submittedName>
        <fullName evidence="7">Transcriptional regulator, LysR family</fullName>
    </submittedName>
</protein>
<dbReference type="FunFam" id="1.10.10.10:FF:000001">
    <property type="entry name" value="LysR family transcriptional regulator"/>
    <property type="match status" value="1"/>
</dbReference>
<dbReference type="InterPro" id="IPR036388">
    <property type="entry name" value="WH-like_DNA-bd_sf"/>
</dbReference>
<dbReference type="GO" id="GO:0043565">
    <property type="term" value="F:sequence-specific DNA binding"/>
    <property type="evidence" value="ECO:0007669"/>
    <property type="project" value="TreeGrafter"/>
</dbReference>
<evidence type="ECO:0000313" key="8">
    <source>
        <dbReference type="Proteomes" id="UP000015347"/>
    </source>
</evidence>
<comment type="caution">
    <text evidence="7">The sequence shown here is derived from an EMBL/GenBank/DDBJ whole genome shotgun (WGS) entry which is preliminary data.</text>
</comment>
<keyword evidence="3" id="KW-0238">DNA-binding</keyword>
<dbReference type="AlphaFoldDB" id="S9RR55"/>
<accession>S9RR55</accession>
<evidence type="ECO:0000256" key="3">
    <source>
        <dbReference type="ARBA" id="ARBA00023125"/>
    </source>
</evidence>
<dbReference type="Gene3D" id="1.10.10.10">
    <property type="entry name" value="Winged helix-like DNA-binding domain superfamily/Winged helix DNA-binding domain"/>
    <property type="match status" value="1"/>
</dbReference>
<evidence type="ECO:0000259" key="6">
    <source>
        <dbReference type="PROSITE" id="PS50931"/>
    </source>
</evidence>
<dbReference type="PANTHER" id="PTHR30537:SF71">
    <property type="entry name" value="TRANSCRIPTIONAL REGULATORY PROTEIN"/>
    <property type="match status" value="1"/>
</dbReference>
<dbReference type="RefSeq" id="WP_020041066.1">
    <property type="nucleotide sequence ID" value="NZ_KE557283.1"/>
</dbReference>
<sequence>MLGDPGRLRELEIFALVAAEGSFSAAARAGGLTPSAVSKTISRLEGRLGARLIVRNTRRLTLTAEGEDLHRRALTILEELHEAECAAGRAQSPEGRVHISTSASYAEHVLYPALGRLLAEHPGLSITVGQTDEVVDLIGAEADIAIRAGPMPSSSLIARRLGASPLIFAAAPAYLARAGRPEDPEALSRHDLIGLSYRRRSVAWPILKDGACMDLSLRPRLLASDGEAARRMALHGLGIARLARFTVEADLSDGRLVALLPEVNTGNCEPFHAIWLGAGGKLPARLRVVLDFLSAQGRVDMPAHDSPSVDSRASARFGTGALASSRRS</sequence>
<dbReference type="GO" id="GO:0006351">
    <property type="term" value="P:DNA-templated transcription"/>
    <property type="evidence" value="ECO:0007669"/>
    <property type="project" value="TreeGrafter"/>
</dbReference>
<dbReference type="GO" id="GO:0003700">
    <property type="term" value="F:DNA-binding transcription factor activity"/>
    <property type="evidence" value="ECO:0007669"/>
    <property type="project" value="InterPro"/>
</dbReference>
<evidence type="ECO:0000256" key="2">
    <source>
        <dbReference type="ARBA" id="ARBA00023015"/>
    </source>
</evidence>
<dbReference type="OrthoDB" id="9813056at2"/>
<dbReference type="EMBL" id="APVH01000049">
    <property type="protein sequence ID" value="EPX76469.1"/>
    <property type="molecule type" value="Genomic_DNA"/>
</dbReference>
<dbReference type="InterPro" id="IPR005119">
    <property type="entry name" value="LysR_subst-bd"/>
</dbReference>
<dbReference type="Pfam" id="PF00126">
    <property type="entry name" value="HTH_1"/>
    <property type="match status" value="1"/>
</dbReference>
<dbReference type="eggNOG" id="COG0583">
    <property type="taxonomic scope" value="Bacteria"/>
</dbReference>
<dbReference type="SUPFAM" id="SSF46785">
    <property type="entry name" value="Winged helix' DNA-binding domain"/>
    <property type="match status" value="1"/>
</dbReference>
<dbReference type="Gene3D" id="3.40.190.290">
    <property type="match status" value="1"/>
</dbReference>
<comment type="similarity">
    <text evidence="1">Belongs to the LysR transcriptional regulatory family.</text>
</comment>
<dbReference type="Proteomes" id="UP000015347">
    <property type="component" value="Unassembled WGS sequence"/>
</dbReference>
<dbReference type="InterPro" id="IPR058163">
    <property type="entry name" value="LysR-type_TF_proteobact-type"/>
</dbReference>
<dbReference type="PANTHER" id="PTHR30537">
    <property type="entry name" value="HTH-TYPE TRANSCRIPTIONAL REGULATOR"/>
    <property type="match status" value="1"/>
</dbReference>
<evidence type="ECO:0000256" key="5">
    <source>
        <dbReference type="SAM" id="MobiDB-lite"/>
    </source>
</evidence>
<organism evidence="7 8">
    <name type="scientific">Salipiger mucosus DSM 16094</name>
    <dbReference type="NCBI Taxonomy" id="1123237"/>
    <lineage>
        <taxon>Bacteria</taxon>
        <taxon>Pseudomonadati</taxon>
        <taxon>Pseudomonadota</taxon>
        <taxon>Alphaproteobacteria</taxon>
        <taxon>Rhodobacterales</taxon>
        <taxon>Roseobacteraceae</taxon>
        <taxon>Salipiger</taxon>
    </lineage>
</organism>
<name>S9RR55_9RHOB</name>
<dbReference type="InterPro" id="IPR000847">
    <property type="entry name" value="LysR_HTH_N"/>
</dbReference>
<feature type="domain" description="HTH lysR-type" evidence="6">
    <location>
        <begin position="8"/>
        <end position="63"/>
    </location>
</feature>
<dbReference type="SUPFAM" id="SSF53850">
    <property type="entry name" value="Periplasmic binding protein-like II"/>
    <property type="match status" value="1"/>
</dbReference>
<dbReference type="HOGENOM" id="CLU_039613_16_0_5"/>
<reference evidence="8" key="1">
    <citation type="journal article" date="2014" name="Stand. Genomic Sci.">
        <title>Genome sequence of the exopolysaccharide-producing Salipiger mucosus type strain (DSM 16094(T)), a moderately halophilic member of the Roseobacter clade.</title>
        <authorList>
            <person name="Riedel T."/>
            <person name="Spring S."/>
            <person name="Fiebig A."/>
            <person name="Petersen J."/>
            <person name="Kyrpides N.C."/>
            <person name="Goker M."/>
            <person name="Klenk H.P."/>
        </authorList>
    </citation>
    <scope>NUCLEOTIDE SEQUENCE [LARGE SCALE GENOMIC DNA]</scope>
    <source>
        <strain evidence="8">DSM 16094</strain>
    </source>
</reference>
<dbReference type="STRING" id="1123237.Salmuc_00355"/>
<evidence type="ECO:0000256" key="4">
    <source>
        <dbReference type="ARBA" id="ARBA00023163"/>
    </source>
</evidence>
<dbReference type="PROSITE" id="PS50931">
    <property type="entry name" value="HTH_LYSR"/>
    <property type="match status" value="1"/>
</dbReference>
<evidence type="ECO:0000313" key="7">
    <source>
        <dbReference type="EMBL" id="EPX76469.1"/>
    </source>
</evidence>
<feature type="region of interest" description="Disordered" evidence="5">
    <location>
        <begin position="302"/>
        <end position="328"/>
    </location>
</feature>
<keyword evidence="8" id="KW-1185">Reference proteome</keyword>
<evidence type="ECO:0000256" key="1">
    <source>
        <dbReference type="ARBA" id="ARBA00009437"/>
    </source>
</evidence>
<keyword evidence="4" id="KW-0804">Transcription</keyword>
<proteinExistence type="inferred from homology"/>
<dbReference type="Pfam" id="PF03466">
    <property type="entry name" value="LysR_substrate"/>
    <property type="match status" value="1"/>
</dbReference>
<gene>
    <name evidence="7" type="ORF">Salmuc_00355</name>
</gene>
<keyword evidence="2" id="KW-0805">Transcription regulation</keyword>
<dbReference type="InterPro" id="IPR036390">
    <property type="entry name" value="WH_DNA-bd_sf"/>
</dbReference>